<comment type="caution">
    <text evidence="2">The sequence shown here is derived from an EMBL/GenBank/DDBJ whole genome shotgun (WGS) entry which is preliminary data.</text>
</comment>
<accession>A0A5R8KJY9</accession>
<feature type="transmembrane region" description="Helical" evidence="1">
    <location>
        <begin position="154"/>
        <end position="173"/>
    </location>
</feature>
<keyword evidence="1" id="KW-1133">Transmembrane helix</keyword>
<sequence length="234" mass="26018">MKYVESITDFFQQPNYVKNLLFGGLCMLIPIVGPMVLLGWLSLGFWARQDQDPKTFPDFDFGKFGIYLQRGLWPFLVLFAAMVGMWLVILIVLGIPGFILGMIAGDNGFLSAIVGFIMFLLSTAVWLAAILILKPLKIRAVFAQDFVPSFDFVFIKRFLTLMWMESLICTVLVGVAGMVLLPIGAIAFCVGMYVVMALIAFAVEHLDRQLYQIYLARGGEPLPMSPLLSDSAPV</sequence>
<feature type="transmembrane region" description="Helical" evidence="1">
    <location>
        <begin position="72"/>
        <end position="103"/>
    </location>
</feature>
<reference evidence="2 3" key="1">
    <citation type="submission" date="2019-05" db="EMBL/GenBank/DDBJ databases">
        <title>Verrucobacter flavum gen. nov., sp. nov. a new member of the family Verrucomicrobiaceae.</title>
        <authorList>
            <person name="Szuroczki S."/>
            <person name="Abbaszade G."/>
            <person name="Szabo A."/>
            <person name="Felfoldi T."/>
            <person name="Schumann P."/>
            <person name="Boka K."/>
            <person name="Keki Z."/>
            <person name="Toumi M."/>
            <person name="Toth E."/>
        </authorList>
    </citation>
    <scope>NUCLEOTIDE SEQUENCE [LARGE SCALE GENOMIC DNA]</scope>
    <source>
        <strain evidence="2 3">MG-N-17</strain>
    </source>
</reference>
<feature type="transmembrane region" description="Helical" evidence="1">
    <location>
        <begin position="109"/>
        <end position="133"/>
    </location>
</feature>
<dbReference type="AlphaFoldDB" id="A0A5R8KJY9"/>
<evidence type="ECO:0000313" key="3">
    <source>
        <dbReference type="Proteomes" id="UP000306196"/>
    </source>
</evidence>
<dbReference type="OrthoDB" id="190332at2"/>
<proteinExistence type="predicted"/>
<keyword evidence="1" id="KW-0812">Transmembrane</keyword>
<gene>
    <name evidence="2" type="ORF">FEM03_00615</name>
</gene>
<feature type="transmembrane region" description="Helical" evidence="1">
    <location>
        <begin position="179"/>
        <end position="203"/>
    </location>
</feature>
<keyword evidence="1" id="KW-0472">Membrane</keyword>
<feature type="transmembrane region" description="Helical" evidence="1">
    <location>
        <begin position="20"/>
        <end position="46"/>
    </location>
</feature>
<evidence type="ECO:0008006" key="4">
    <source>
        <dbReference type="Google" id="ProtNLM"/>
    </source>
</evidence>
<evidence type="ECO:0000313" key="2">
    <source>
        <dbReference type="EMBL" id="TLD72612.1"/>
    </source>
</evidence>
<protein>
    <recommendedName>
        <fullName evidence="4">DUF4013 domain-containing protein</fullName>
    </recommendedName>
</protein>
<dbReference type="RefSeq" id="WP_138084235.1">
    <property type="nucleotide sequence ID" value="NZ_VAUV01000001.1"/>
</dbReference>
<dbReference type="EMBL" id="VAUV01000001">
    <property type="protein sequence ID" value="TLD72612.1"/>
    <property type="molecule type" value="Genomic_DNA"/>
</dbReference>
<dbReference type="Proteomes" id="UP000306196">
    <property type="component" value="Unassembled WGS sequence"/>
</dbReference>
<name>A0A5R8KJY9_9BACT</name>
<organism evidence="2 3">
    <name type="scientific">Phragmitibacter flavus</name>
    <dbReference type="NCBI Taxonomy" id="2576071"/>
    <lineage>
        <taxon>Bacteria</taxon>
        <taxon>Pseudomonadati</taxon>
        <taxon>Verrucomicrobiota</taxon>
        <taxon>Verrucomicrobiia</taxon>
        <taxon>Verrucomicrobiales</taxon>
        <taxon>Verrucomicrobiaceae</taxon>
        <taxon>Phragmitibacter</taxon>
    </lineage>
</organism>
<evidence type="ECO:0000256" key="1">
    <source>
        <dbReference type="SAM" id="Phobius"/>
    </source>
</evidence>
<keyword evidence="3" id="KW-1185">Reference proteome</keyword>